<dbReference type="GO" id="GO:0019154">
    <property type="term" value="F:glycolate dehydrogenase activity"/>
    <property type="evidence" value="ECO:0007669"/>
    <property type="project" value="UniProtKB-EC"/>
</dbReference>
<reference evidence="11 12" key="1">
    <citation type="journal article" name="Front. Microbiol.">
        <title>Sugar Metabolism of the First Thermophilic Planctomycete Thermogutta terrifontis: Comparative Genomic and Transcriptomic Approaches.</title>
        <authorList>
            <person name="Elcheninov A.G."/>
            <person name="Menzel P."/>
            <person name="Gudbergsdottir S.R."/>
            <person name="Slesarev A.I."/>
            <person name="Kadnikov V.V."/>
            <person name="Krogh A."/>
            <person name="Bonch-Osmolovskaya E.A."/>
            <person name="Peng X."/>
            <person name="Kublanov I.V."/>
        </authorList>
    </citation>
    <scope>NUCLEOTIDE SEQUENCE [LARGE SCALE GENOMIC DNA]</scope>
    <source>
        <strain evidence="11 12">R1</strain>
    </source>
</reference>
<dbReference type="InterPro" id="IPR004017">
    <property type="entry name" value="Cys_rich_dom"/>
</dbReference>
<evidence type="ECO:0000256" key="4">
    <source>
        <dbReference type="ARBA" id="ARBA00022827"/>
    </source>
</evidence>
<keyword evidence="3" id="KW-0479">Metal-binding</keyword>
<evidence type="ECO:0000256" key="3">
    <source>
        <dbReference type="ARBA" id="ARBA00022723"/>
    </source>
</evidence>
<dbReference type="InterPro" id="IPR006094">
    <property type="entry name" value="Oxid_FAD_bind_N"/>
</dbReference>
<evidence type="ECO:0000313" key="11">
    <source>
        <dbReference type="EMBL" id="ASV74621.1"/>
    </source>
</evidence>
<dbReference type="InterPro" id="IPR016164">
    <property type="entry name" value="FAD-linked_Oxase-like_C"/>
</dbReference>
<dbReference type="Gene3D" id="3.30.43.10">
    <property type="entry name" value="Uridine Diphospho-n-acetylenolpyruvylglucosamine Reductase, domain 2"/>
    <property type="match status" value="1"/>
</dbReference>
<dbReference type="EMBL" id="CP018477">
    <property type="protein sequence ID" value="ASV74621.1"/>
    <property type="molecule type" value="Genomic_DNA"/>
</dbReference>
<dbReference type="KEGG" id="ttf:THTE_2019"/>
<evidence type="ECO:0000256" key="5">
    <source>
        <dbReference type="ARBA" id="ARBA00023002"/>
    </source>
</evidence>
<protein>
    <submittedName>
        <fullName evidence="11">Glycolate dehydrogenase, subunit GlcD</fullName>
        <ecNumber evidence="11">1.1.99.14</ecNumber>
    </submittedName>
</protein>
<accession>A0A286RF80</accession>
<keyword evidence="2" id="KW-0285">Flavoprotein</keyword>
<gene>
    <name evidence="11" type="ORF">THTE_2019</name>
</gene>
<dbReference type="Proteomes" id="UP000215086">
    <property type="component" value="Chromosome"/>
</dbReference>
<feature type="region of interest" description="Disordered" evidence="9">
    <location>
        <begin position="551"/>
        <end position="616"/>
    </location>
</feature>
<dbReference type="SUPFAM" id="SSF55103">
    <property type="entry name" value="FAD-linked oxidases, C-terminal domain"/>
    <property type="match status" value="1"/>
</dbReference>
<evidence type="ECO:0000256" key="6">
    <source>
        <dbReference type="ARBA" id="ARBA00023004"/>
    </source>
</evidence>
<dbReference type="Pfam" id="PF01565">
    <property type="entry name" value="FAD_binding_4"/>
    <property type="match status" value="1"/>
</dbReference>
<dbReference type="GO" id="GO:1903457">
    <property type="term" value="P:lactate catabolic process"/>
    <property type="evidence" value="ECO:0007669"/>
    <property type="project" value="TreeGrafter"/>
</dbReference>
<proteinExistence type="predicted"/>
<dbReference type="InterPro" id="IPR016169">
    <property type="entry name" value="FAD-bd_PCMH_sub2"/>
</dbReference>
<dbReference type="InterPro" id="IPR004113">
    <property type="entry name" value="FAD-bd_oxidored_4_C"/>
</dbReference>
<dbReference type="GO" id="GO:0004458">
    <property type="term" value="F:D-lactate dehydrogenase (cytochrome) activity"/>
    <property type="evidence" value="ECO:0007669"/>
    <property type="project" value="TreeGrafter"/>
</dbReference>
<dbReference type="Pfam" id="PF02913">
    <property type="entry name" value="FAD-oxidase_C"/>
    <property type="match status" value="1"/>
</dbReference>
<feature type="coiled-coil region" evidence="8">
    <location>
        <begin position="331"/>
        <end position="358"/>
    </location>
</feature>
<dbReference type="Gene3D" id="3.30.465.10">
    <property type="match status" value="1"/>
</dbReference>
<comment type="cofactor">
    <cofactor evidence="1">
        <name>FAD</name>
        <dbReference type="ChEBI" id="CHEBI:57692"/>
    </cofactor>
</comment>
<dbReference type="GO" id="GO:0046872">
    <property type="term" value="F:metal ion binding"/>
    <property type="evidence" value="ECO:0007669"/>
    <property type="project" value="UniProtKB-KW"/>
</dbReference>
<dbReference type="Pfam" id="PF13534">
    <property type="entry name" value="Fer4_17"/>
    <property type="match status" value="1"/>
</dbReference>
<dbReference type="AlphaFoldDB" id="A0A286RF80"/>
<evidence type="ECO:0000256" key="9">
    <source>
        <dbReference type="SAM" id="MobiDB-lite"/>
    </source>
</evidence>
<dbReference type="Gene3D" id="1.10.1060.10">
    <property type="entry name" value="Alpha-helical ferredoxin"/>
    <property type="match status" value="1"/>
</dbReference>
<dbReference type="InterPro" id="IPR016167">
    <property type="entry name" value="FAD-bd_PCMH_sub1"/>
</dbReference>
<keyword evidence="4" id="KW-0274">FAD</keyword>
<dbReference type="NCBIfam" id="NF008369">
    <property type="entry name" value="PRK11168.1"/>
    <property type="match status" value="1"/>
</dbReference>
<feature type="domain" description="FAD-binding PCMH-type" evidence="10">
    <location>
        <begin position="42"/>
        <end position="267"/>
    </location>
</feature>
<evidence type="ECO:0000259" key="10">
    <source>
        <dbReference type="PROSITE" id="PS51387"/>
    </source>
</evidence>
<dbReference type="Gene3D" id="1.10.45.10">
    <property type="entry name" value="Vanillyl-alcohol Oxidase, Chain A, domain 4"/>
    <property type="match status" value="1"/>
</dbReference>
<dbReference type="GO" id="GO:0051536">
    <property type="term" value="F:iron-sulfur cluster binding"/>
    <property type="evidence" value="ECO:0007669"/>
    <property type="project" value="UniProtKB-KW"/>
</dbReference>
<organism evidence="11 12">
    <name type="scientific">Thermogutta terrifontis</name>
    <dbReference type="NCBI Taxonomy" id="1331910"/>
    <lineage>
        <taxon>Bacteria</taxon>
        <taxon>Pseudomonadati</taxon>
        <taxon>Planctomycetota</taxon>
        <taxon>Planctomycetia</taxon>
        <taxon>Pirellulales</taxon>
        <taxon>Thermoguttaceae</taxon>
        <taxon>Thermogutta</taxon>
    </lineage>
</organism>
<keyword evidence="12" id="KW-1185">Reference proteome</keyword>
<dbReference type="RefSeq" id="WP_095414890.1">
    <property type="nucleotide sequence ID" value="NZ_CP018477.1"/>
</dbReference>
<keyword evidence="8" id="KW-0175">Coiled coil</keyword>
<dbReference type="Pfam" id="PF02754">
    <property type="entry name" value="CCG"/>
    <property type="match status" value="1"/>
</dbReference>
<evidence type="ECO:0000256" key="2">
    <source>
        <dbReference type="ARBA" id="ARBA00022630"/>
    </source>
</evidence>
<dbReference type="OrthoDB" id="9767256at2"/>
<evidence type="ECO:0000256" key="1">
    <source>
        <dbReference type="ARBA" id="ARBA00001974"/>
    </source>
</evidence>
<dbReference type="InterPro" id="IPR016171">
    <property type="entry name" value="Vanillyl_alc_oxidase_C-sub2"/>
</dbReference>
<evidence type="ECO:0000256" key="7">
    <source>
        <dbReference type="ARBA" id="ARBA00023014"/>
    </source>
</evidence>
<dbReference type="PROSITE" id="PS00198">
    <property type="entry name" value="4FE4S_FER_1"/>
    <property type="match status" value="1"/>
</dbReference>
<dbReference type="PANTHER" id="PTHR11748:SF119">
    <property type="entry name" value="D-2-HYDROXYGLUTARATE DEHYDROGENASE"/>
    <property type="match status" value="1"/>
</dbReference>
<dbReference type="InterPro" id="IPR036318">
    <property type="entry name" value="FAD-bd_PCMH-like_sf"/>
</dbReference>
<keyword evidence="6" id="KW-0408">Iron</keyword>
<dbReference type="InterPro" id="IPR017900">
    <property type="entry name" value="4Fe4S_Fe_S_CS"/>
</dbReference>
<keyword evidence="7" id="KW-0411">Iron-sulfur</keyword>
<dbReference type="EC" id="1.1.99.14" evidence="11"/>
<evidence type="ECO:0000256" key="8">
    <source>
        <dbReference type="SAM" id="Coils"/>
    </source>
</evidence>
<dbReference type="GO" id="GO:0008720">
    <property type="term" value="F:D-lactate dehydrogenase (NAD+) activity"/>
    <property type="evidence" value="ECO:0007669"/>
    <property type="project" value="TreeGrafter"/>
</dbReference>
<evidence type="ECO:0000313" key="12">
    <source>
        <dbReference type="Proteomes" id="UP000215086"/>
    </source>
</evidence>
<keyword evidence="5 11" id="KW-0560">Oxidoreductase</keyword>
<dbReference type="SUPFAM" id="SSF46548">
    <property type="entry name" value="alpha-helical ferredoxin"/>
    <property type="match status" value="1"/>
</dbReference>
<dbReference type="PROSITE" id="PS51387">
    <property type="entry name" value="FAD_PCMH"/>
    <property type="match status" value="1"/>
</dbReference>
<dbReference type="PANTHER" id="PTHR11748">
    <property type="entry name" value="D-LACTATE DEHYDROGENASE"/>
    <property type="match status" value="1"/>
</dbReference>
<dbReference type="GO" id="GO:0071949">
    <property type="term" value="F:FAD binding"/>
    <property type="evidence" value="ECO:0007669"/>
    <property type="project" value="InterPro"/>
</dbReference>
<dbReference type="InterPro" id="IPR016166">
    <property type="entry name" value="FAD-bd_PCMH"/>
</dbReference>
<dbReference type="SUPFAM" id="SSF56176">
    <property type="entry name" value="FAD-binding/transporter-associated domain-like"/>
    <property type="match status" value="1"/>
</dbReference>
<name>A0A286RF80_9BACT</name>
<dbReference type="InterPro" id="IPR009051">
    <property type="entry name" value="Helical_ferredxn"/>
</dbReference>
<sequence length="1066" mass="117987">MAIEAWEQQRVRVYEDLSGLVKGRVLAEPVLLELFARDASIFHIRPLVVVRPQSTADVSACLQYCAEHRLPVHARGAGTGLAGECLGPGVVLDFSAYMRRLISVEERGRFVRVQPGVVLERLQRHLKSFGRKVAPEPFNSEVTTVGGSIAREAWTSRSLKYGLLGDYVREVTVCLADGTRVHFGQESLAEHAASPTLAPKSRLVLQVAQLLRTYEENRTIKGRPRLRSGYRLEGILADGKLNMPKLLAGSEGTLAVIVEATLETVPTLPGRAVGLLLFDKLEPAFDAALEILSFRPLACDLMDRRHLGLAREAESWFERLIPESVEAAVLIEIEGLDVEEARQELQGLIENLRTRKRLEFSARITTDESEITFLWKLARIPQPIRSLGSRKSRPLPVADDVAVPPEQLGTCVFALQHLLNKLEVSAAVYCQVSQGQIHLQPFLQESELSDAQRIRQVCDAVYEHVLSCGGNVGLGRGCGLSRSAYLARQWGPEYALLVELKRIFDPLGLLNPGKIVADSYTREWWQFLGRHVRADWTASTVAVTNSVSLEDSLDHGSTRDYGPTPERNSSSCPPIDTVPQEQQGSGATNGGTALDCVNSVEGDDSDSPPEADRPDERLPDILVSQLDWHPQAVASVVSQCTACGHCRTQGPGLRMCPLFRAQPFEEASPRAKVTLVRAILTGDLPLETITEDTFRAIADLCVHCHMCRVECPAQVDVPHLMMEAKTANTAAHGLPFSDWLLNRIEIVAAWGARVAPFVNWALQNKQLRWLLEKVTGIAQARKLPRLEKTSFLRIAARRHLHRPPRHGGPKVAYFVDVFATWFDHRLAEALIEVFEHNGIGVYVPLDQRGAGTAALTSGDADYARRVARRNVMVLAEAVRQGYDVVTTEPAAALSLTREYPEILDEEDARLVAAHTFDACDYLYRLYEAGKLRLDFQEIPLRLTYHWPCRLRALGVGQPGRQLLELIPELRVTTGPDGCSGMAGTYGLKHAHYRTSLRVGWPLLNAMRDAQVEAGVTECSTCRIQMEQATAKPTLHPIKILAVAYGLWPGGKNALLRPSQERTLAEN</sequence>